<dbReference type="Proteomes" id="UP000095192">
    <property type="component" value="Unassembled WGS sequence"/>
</dbReference>
<protein>
    <submittedName>
        <fullName evidence="2">Uncharacterized protein</fullName>
    </submittedName>
</protein>
<evidence type="ECO:0000313" key="2">
    <source>
        <dbReference type="EMBL" id="OEH80209.1"/>
    </source>
</evidence>
<gene>
    <name evidence="2" type="ORF">cyc_06208</name>
</gene>
<dbReference type="AlphaFoldDB" id="A0A1D3D9U1"/>
<feature type="compositionally biased region" description="Polar residues" evidence="1">
    <location>
        <begin position="220"/>
        <end position="229"/>
    </location>
</feature>
<organism evidence="2 3">
    <name type="scientific">Cyclospora cayetanensis</name>
    <dbReference type="NCBI Taxonomy" id="88456"/>
    <lineage>
        <taxon>Eukaryota</taxon>
        <taxon>Sar</taxon>
        <taxon>Alveolata</taxon>
        <taxon>Apicomplexa</taxon>
        <taxon>Conoidasida</taxon>
        <taxon>Coccidia</taxon>
        <taxon>Eucoccidiorida</taxon>
        <taxon>Eimeriorina</taxon>
        <taxon>Eimeriidae</taxon>
        <taxon>Cyclospora</taxon>
    </lineage>
</organism>
<evidence type="ECO:0000256" key="1">
    <source>
        <dbReference type="SAM" id="MobiDB-lite"/>
    </source>
</evidence>
<feature type="compositionally biased region" description="Basic and acidic residues" evidence="1">
    <location>
        <begin position="249"/>
        <end position="260"/>
    </location>
</feature>
<keyword evidence="3" id="KW-1185">Reference proteome</keyword>
<feature type="region of interest" description="Disordered" evidence="1">
    <location>
        <begin position="207"/>
        <end position="271"/>
    </location>
</feature>
<proteinExistence type="predicted"/>
<sequence>MIPSPAPQKGIAQRFTRSHTANGSGGNDTKGHFDLPPIYPDVRVSPHDLQVGWGTADASNMSMSPPQGFLTEQNGGLTSNESNAFTEGPKVEVDEDGYLIPSPAPQKRIAQCFTKSHEVLKKWMRDHLLISSTTKELKLRTNGRDEFPQGARQGSVSVGVATKYVHSDTQPGAKNLLTHLGLAQKGIRPTGIQSRSPLPQRKVVLEKNSGSKTHGKWKNLRSSIHQSLGGTKRSKNDLGSTVTSPENNRAQEKVEKDKKPCTSASTLPEKKINEDNVDQAAKGTVVNHKLGEDKRYPTSLLPEIPTKMTLNNKPGLPGLRSNSRPLEMTESVEALSENNWSFLASAGSASGAETLMQDPRAKLLDAIGHKQLRKEHSVQEQVSVNFVCSL</sequence>
<accession>A0A1D3D9U1</accession>
<dbReference type="InParanoid" id="A0A1D3D9U1"/>
<feature type="compositionally biased region" description="Polar residues" evidence="1">
    <location>
        <begin position="237"/>
        <end position="248"/>
    </location>
</feature>
<evidence type="ECO:0000313" key="3">
    <source>
        <dbReference type="Proteomes" id="UP000095192"/>
    </source>
</evidence>
<dbReference type="VEuPathDB" id="ToxoDB:cyc_06208"/>
<comment type="caution">
    <text evidence="2">The sequence shown here is derived from an EMBL/GenBank/DDBJ whole genome shotgun (WGS) entry which is preliminary data.</text>
</comment>
<reference evidence="2 3" key="1">
    <citation type="journal article" date="2016" name="BMC Genomics">
        <title>Comparative genomics reveals Cyclospora cayetanensis possesses coccidia-like metabolism and invasion components but unique surface antigens.</title>
        <authorList>
            <person name="Liu S."/>
            <person name="Wang L."/>
            <person name="Zheng H."/>
            <person name="Xu Z."/>
            <person name="Roellig D.M."/>
            <person name="Li N."/>
            <person name="Frace M.A."/>
            <person name="Tang K."/>
            <person name="Arrowood M.J."/>
            <person name="Moss D.M."/>
            <person name="Zhang L."/>
            <person name="Feng Y."/>
            <person name="Xiao L."/>
        </authorList>
    </citation>
    <scope>NUCLEOTIDE SEQUENCE [LARGE SCALE GENOMIC DNA]</scope>
    <source>
        <strain evidence="2 3">CHN_HEN01</strain>
    </source>
</reference>
<dbReference type="EMBL" id="JROU02000165">
    <property type="protein sequence ID" value="OEH80209.1"/>
    <property type="molecule type" value="Genomic_DNA"/>
</dbReference>
<name>A0A1D3D9U1_9EIME</name>